<name>A0ACD3B6H7_9AGAR</name>
<dbReference type="EMBL" id="ML208277">
    <property type="protein sequence ID" value="TFK73287.1"/>
    <property type="molecule type" value="Genomic_DNA"/>
</dbReference>
<sequence length="51" mass="5465">KALEPGRGNREIIRMVITLTPMGLTTIVSFSVLLAWVANSLKEVPLGSVQG</sequence>
<evidence type="ECO:0000313" key="2">
    <source>
        <dbReference type="Proteomes" id="UP000308600"/>
    </source>
</evidence>
<proteinExistence type="predicted"/>
<protein>
    <submittedName>
        <fullName evidence="1">Uncharacterized protein</fullName>
    </submittedName>
</protein>
<reference evidence="1 2" key="1">
    <citation type="journal article" date="2019" name="Nat. Ecol. Evol.">
        <title>Megaphylogeny resolves global patterns of mushroom evolution.</title>
        <authorList>
            <person name="Varga T."/>
            <person name="Krizsan K."/>
            <person name="Foldi C."/>
            <person name="Dima B."/>
            <person name="Sanchez-Garcia M."/>
            <person name="Sanchez-Ramirez S."/>
            <person name="Szollosi G.J."/>
            <person name="Szarkandi J.G."/>
            <person name="Papp V."/>
            <person name="Albert L."/>
            <person name="Andreopoulos W."/>
            <person name="Angelini C."/>
            <person name="Antonin V."/>
            <person name="Barry K.W."/>
            <person name="Bougher N.L."/>
            <person name="Buchanan P."/>
            <person name="Buyck B."/>
            <person name="Bense V."/>
            <person name="Catcheside P."/>
            <person name="Chovatia M."/>
            <person name="Cooper J."/>
            <person name="Damon W."/>
            <person name="Desjardin D."/>
            <person name="Finy P."/>
            <person name="Geml J."/>
            <person name="Haridas S."/>
            <person name="Hughes K."/>
            <person name="Justo A."/>
            <person name="Karasinski D."/>
            <person name="Kautmanova I."/>
            <person name="Kiss B."/>
            <person name="Kocsube S."/>
            <person name="Kotiranta H."/>
            <person name="LaButti K.M."/>
            <person name="Lechner B.E."/>
            <person name="Liimatainen K."/>
            <person name="Lipzen A."/>
            <person name="Lukacs Z."/>
            <person name="Mihaltcheva S."/>
            <person name="Morgado L.N."/>
            <person name="Niskanen T."/>
            <person name="Noordeloos M.E."/>
            <person name="Ohm R.A."/>
            <person name="Ortiz-Santana B."/>
            <person name="Ovrebo C."/>
            <person name="Racz N."/>
            <person name="Riley R."/>
            <person name="Savchenko A."/>
            <person name="Shiryaev A."/>
            <person name="Soop K."/>
            <person name="Spirin V."/>
            <person name="Szebenyi C."/>
            <person name="Tomsovsky M."/>
            <person name="Tulloss R.E."/>
            <person name="Uehling J."/>
            <person name="Grigoriev I.V."/>
            <person name="Vagvolgyi C."/>
            <person name="Papp T."/>
            <person name="Martin F.M."/>
            <person name="Miettinen O."/>
            <person name="Hibbett D.S."/>
            <person name="Nagy L.G."/>
        </authorList>
    </citation>
    <scope>NUCLEOTIDE SEQUENCE [LARGE SCALE GENOMIC DNA]</scope>
    <source>
        <strain evidence="1 2">NL-1719</strain>
    </source>
</reference>
<gene>
    <name evidence="1" type="ORF">BDN72DRAFT_834968</name>
</gene>
<feature type="non-terminal residue" evidence="1">
    <location>
        <position position="1"/>
    </location>
</feature>
<organism evidence="1 2">
    <name type="scientific">Pluteus cervinus</name>
    <dbReference type="NCBI Taxonomy" id="181527"/>
    <lineage>
        <taxon>Eukaryota</taxon>
        <taxon>Fungi</taxon>
        <taxon>Dikarya</taxon>
        <taxon>Basidiomycota</taxon>
        <taxon>Agaricomycotina</taxon>
        <taxon>Agaricomycetes</taxon>
        <taxon>Agaricomycetidae</taxon>
        <taxon>Agaricales</taxon>
        <taxon>Pluteineae</taxon>
        <taxon>Pluteaceae</taxon>
        <taxon>Pluteus</taxon>
    </lineage>
</organism>
<dbReference type="Proteomes" id="UP000308600">
    <property type="component" value="Unassembled WGS sequence"/>
</dbReference>
<keyword evidence="2" id="KW-1185">Reference proteome</keyword>
<evidence type="ECO:0000313" key="1">
    <source>
        <dbReference type="EMBL" id="TFK73287.1"/>
    </source>
</evidence>
<accession>A0ACD3B6H7</accession>